<dbReference type="EMBL" id="JR047612">
    <property type="protein sequence ID" value="AEY60457.1"/>
    <property type="molecule type" value="mRNA"/>
</dbReference>
<proteinExistence type="evidence at transcript level"/>
<dbReference type="PANTHER" id="PTHR10194:SF142">
    <property type="entry name" value="NEUROFIBROMIN"/>
    <property type="match status" value="1"/>
</dbReference>
<dbReference type="PANTHER" id="PTHR10194">
    <property type="entry name" value="RAS GTPASE-ACTIVATING PROTEINS"/>
    <property type="match status" value="1"/>
</dbReference>
<reference evidence="2" key="1">
    <citation type="submission" date="2011-11" db="EMBL/GenBank/DDBJ databases">
        <title>Decoding the brain transcriptome of the Eastern honeybee (Apis cerana) based on pyrosequencing.</title>
        <authorList>
            <person name="Sun L."/>
            <person name="Zheng H."/>
            <person name="Wang Y."/>
            <person name="Xie X."/>
            <person name="Zhu Y."/>
            <person name="Gu W."/>
            <person name="Wang S."/>
        </authorList>
    </citation>
    <scope>NUCLEOTIDE SEQUENCE</scope>
    <source>
        <tissue evidence="2">Brain</tissue>
    </source>
</reference>
<gene>
    <name evidence="2" type="ORF">ACCB08833</name>
</gene>
<keyword evidence="1" id="KW-0597">Phosphoprotein</keyword>
<organism evidence="2">
    <name type="scientific">Apis cerana</name>
    <name type="common">Indian honeybee</name>
    <dbReference type="NCBI Taxonomy" id="7461"/>
    <lineage>
        <taxon>Eukaryota</taxon>
        <taxon>Metazoa</taxon>
        <taxon>Ecdysozoa</taxon>
        <taxon>Arthropoda</taxon>
        <taxon>Hexapoda</taxon>
        <taxon>Insecta</taxon>
        <taxon>Pterygota</taxon>
        <taxon>Neoptera</taxon>
        <taxon>Endopterygota</taxon>
        <taxon>Hymenoptera</taxon>
        <taxon>Apocrita</taxon>
        <taxon>Aculeata</taxon>
        <taxon>Apoidea</taxon>
        <taxon>Anthophila</taxon>
        <taxon>Apidae</taxon>
        <taxon>Apis</taxon>
    </lineage>
</organism>
<dbReference type="InterPro" id="IPR039360">
    <property type="entry name" value="Ras_GTPase"/>
</dbReference>
<evidence type="ECO:0000313" key="2">
    <source>
        <dbReference type="EMBL" id="AEY60457.1"/>
    </source>
</evidence>
<dbReference type="AlphaFoldDB" id="V9IIJ2"/>
<evidence type="ECO:0000256" key="1">
    <source>
        <dbReference type="ARBA" id="ARBA00022553"/>
    </source>
</evidence>
<accession>V9IIJ2</accession>
<name>V9IIJ2_APICE</name>
<sequence length="274" mass="31626">MGEFADHTFRGTVAVSLKWLSNHSFSYERREKQKCLIQISRYRFSLVISSLTKILQNVNEMVPCIGGQRIFHSTDQDRHCYESIIIILDTLEKCLANQPKDTAKFDEAMNIKFLLKEICQFIDVPNDSSQNAHLKNLASKVLFALSLNFFNAVFNRISSRLQELAKCGDENVDYSDIELIQHINVDVCKLIKLLNETIQKFKQLKKSAHIVLMNSLEKAIWNWMDTYSHEFTDLQKNPNEDLGKACEELFDILDTFADNKKGRAAAVWPLQIML</sequence>
<protein>
    <submittedName>
        <fullName evidence="2">Neurofibromin</fullName>
    </submittedName>
</protein>